<dbReference type="KEGG" id="tap:GZ22_04995"/>
<dbReference type="RefSeq" id="WP_038559310.1">
    <property type="nucleotide sequence ID" value="NZ_CP008876.1"/>
</dbReference>
<organism evidence="2 4">
    <name type="scientific">Terribacillus saccharophilus</name>
    <dbReference type="NCBI Taxonomy" id="361277"/>
    <lineage>
        <taxon>Bacteria</taxon>
        <taxon>Bacillati</taxon>
        <taxon>Bacillota</taxon>
        <taxon>Bacilli</taxon>
        <taxon>Bacillales</taxon>
        <taxon>Bacillaceae</taxon>
        <taxon>Terribacillus</taxon>
    </lineage>
</organism>
<feature type="transmembrane region" description="Helical" evidence="1">
    <location>
        <begin position="146"/>
        <end position="169"/>
    </location>
</feature>
<dbReference type="Proteomes" id="UP000027980">
    <property type="component" value="Chromosome"/>
</dbReference>
<reference evidence="2 4" key="1">
    <citation type="submission" date="2014-07" db="EMBL/GenBank/DDBJ databases">
        <title>Complete genome sequence of a moderately halophilic bacterium Terribacillus aidingensis MP602, isolated from Cryptomeria fortunei in Tianmu mountain in China.</title>
        <authorList>
            <person name="Wang Y."/>
            <person name="Lu P."/>
            <person name="Zhang L."/>
        </authorList>
    </citation>
    <scope>NUCLEOTIDE SEQUENCE [LARGE SCALE GENOMIC DNA]</scope>
    <source>
        <strain evidence="2 4">MP602</strain>
    </source>
</reference>
<feature type="transmembrane region" description="Helical" evidence="1">
    <location>
        <begin position="74"/>
        <end position="100"/>
    </location>
</feature>
<dbReference type="HOGENOM" id="CLU_032303_1_1_9"/>
<keyword evidence="1" id="KW-0472">Membrane</keyword>
<reference evidence="3 5" key="2">
    <citation type="submission" date="2016-10" db="EMBL/GenBank/DDBJ databases">
        <authorList>
            <person name="Varghese N."/>
            <person name="Submissions S."/>
        </authorList>
    </citation>
    <scope>NUCLEOTIDE SEQUENCE [LARGE SCALE GENOMIC DNA]</scope>
    <source>
        <strain evidence="3 5">DSM 21619</strain>
    </source>
</reference>
<feature type="transmembrane region" description="Helical" evidence="1">
    <location>
        <begin position="121"/>
        <end position="140"/>
    </location>
</feature>
<dbReference type="GeneID" id="34221626"/>
<dbReference type="AlphaFoldDB" id="A0A075LIN4"/>
<dbReference type="InterPro" id="IPR018723">
    <property type="entry name" value="DUF2254_membrane"/>
</dbReference>
<dbReference type="Pfam" id="PF10011">
    <property type="entry name" value="DUF2254"/>
    <property type="match status" value="1"/>
</dbReference>
<evidence type="ECO:0000313" key="2">
    <source>
        <dbReference type="EMBL" id="AIF66051.1"/>
    </source>
</evidence>
<gene>
    <name evidence="2" type="ORF">GZ22_04995</name>
    <name evidence="3" type="ORF">SAMN04489762_1344</name>
</gene>
<name>A0A075LIN4_9BACI</name>
<keyword evidence="1" id="KW-1133">Transmembrane helix</keyword>
<accession>A0AAX2EDX2</accession>
<feature type="transmembrane region" description="Helical" evidence="1">
    <location>
        <begin position="27"/>
        <end position="54"/>
    </location>
</feature>
<evidence type="ECO:0000313" key="5">
    <source>
        <dbReference type="Proteomes" id="UP000199735"/>
    </source>
</evidence>
<evidence type="ECO:0000256" key="1">
    <source>
        <dbReference type="SAM" id="Phobius"/>
    </source>
</evidence>
<evidence type="ECO:0000313" key="4">
    <source>
        <dbReference type="Proteomes" id="UP000027980"/>
    </source>
</evidence>
<dbReference type="OrthoDB" id="2955631at2"/>
<dbReference type="EMBL" id="CP008876">
    <property type="protein sequence ID" value="AIF66051.1"/>
    <property type="molecule type" value="Genomic_DNA"/>
</dbReference>
<keyword evidence="1" id="KW-0812">Transmembrane</keyword>
<sequence>MLIKLLPRSIRKYLHMSKRQRKYEAQLNLWMMPAIYIAGTLVLVSIPLLLDLYLDLPTMTTGFFNASASNTGTLVSVLVSGTLLLAAYTLNSILVVLTSFSSEYSPRMLFNFISDRTTQHILGLFYGSFVFMLVSFLFVTNSSRDYFTAVPIACTLVTLAAVIGFAIFVNHTTTWMQMHNIVYAMKTESERIIQSTLIDELEPYRCDEPGYTFEDYTGYTCKASSSGYIQLINFVDMIKQAKEDNVVVKMNAKAGDFVLKGNRLFSYRGPGAQDVQIEKYSKLIQIGHKRSEIQDVDMSMNKLSEVAIKSIGNDDPTSAINTFHQMADLMINIDASTTLHPYLQDEEEQTRVVYNTVTFSTYLHEGFGRIRHYTQKDYLLILEMIQVFIRMTDTISEKNFPIIWEFAQDTILHISDSAFFRADRVRLLDYLKHLAEVTGNAKDYYQLERHLQPN</sequence>
<dbReference type="Proteomes" id="UP000199735">
    <property type="component" value="Unassembled WGS sequence"/>
</dbReference>
<protein>
    <submittedName>
        <fullName evidence="3">Uncharacterized membrane protein</fullName>
    </submittedName>
</protein>
<evidence type="ECO:0000313" key="3">
    <source>
        <dbReference type="EMBL" id="SEM89880.1"/>
    </source>
</evidence>
<accession>A0A075LIN4</accession>
<dbReference type="EMBL" id="FOCD01000001">
    <property type="protein sequence ID" value="SEM89880.1"/>
    <property type="molecule type" value="Genomic_DNA"/>
</dbReference>
<proteinExistence type="predicted"/>